<feature type="domain" description="EamA" evidence="7">
    <location>
        <begin position="5"/>
        <end position="138"/>
    </location>
</feature>
<dbReference type="Pfam" id="PF00892">
    <property type="entry name" value="EamA"/>
    <property type="match status" value="2"/>
</dbReference>
<feature type="transmembrane region" description="Helical" evidence="6">
    <location>
        <begin position="218"/>
        <end position="239"/>
    </location>
</feature>
<reference evidence="8" key="1">
    <citation type="submission" date="2023-07" db="EMBL/GenBank/DDBJ databases">
        <title>Genome content predicts the carbon catabolic preferences of heterotrophic bacteria.</title>
        <authorList>
            <person name="Gralka M."/>
        </authorList>
    </citation>
    <scope>NUCLEOTIDE SEQUENCE</scope>
    <source>
        <strain evidence="8">I2M16</strain>
    </source>
</reference>
<evidence type="ECO:0000256" key="3">
    <source>
        <dbReference type="ARBA" id="ARBA00022692"/>
    </source>
</evidence>
<feature type="transmembrane region" description="Helical" evidence="6">
    <location>
        <begin position="246"/>
        <end position="265"/>
    </location>
</feature>
<evidence type="ECO:0000313" key="8">
    <source>
        <dbReference type="EMBL" id="MDO6453246.1"/>
    </source>
</evidence>
<gene>
    <name evidence="8" type="ORF">Q4490_06690</name>
</gene>
<keyword evidence="3 6" id="KW-0812">Transmembrane</keyword>
<sequence length="293" mass="31030">MNELKGRFAILLSCFLWGTTGVAASFAPNVSSLAIGAFSMGVGGLLLMLTSMRSLQQDRHLLWRCRMLVVVGALAVVVYPLAFYSSMRLAGVAVGNVVSLASAPFFAIGFECLISKKRPSFVLLLSLAIGSAGIVLLALQKGEVYADAATHHLQGIVLGLLAGLSYGLYSWTAKRMIMQGVKSQSAMGSMFGLASIVLITTLFFTGEQIFASQMSTGVVLYIALVPMFIGYLAFGYGLGFVPASSATLMTLFEPVVATVLAIVVLGEVVTALGWLGMVFILICLVLQLAFKSK</sequence>
<protein>
    <submittedName>
        <fullName evidence="8">EamA family transporter</fullName>
    </submittedName>
</protein>
<evidence type="ECO:0000256" key="5">
    <source>
        <dbReference type="ARBA" id="ARBA00023136"/>
    </source>
</evidence>
<dbReference type="InterPro" id="IPR037185">
    <property type="entry name" value="EmrE-like"/>
</dbReference>
<proteinExistence type="inferred from homology"/>
<feature type="transmembrane region" description="Helical" evidence="6">
    <location>
        <begin position="33"/>
        <end position="49"/>
    </location>
</feature>
<dbReference type="GO" id="GO:0016020">
    <property type="term" value="C:membrane"/>
    <property type="evidence" value="ECO:0007669"/>
    <property type="project" value="UniProtKB-SubCell"/>
</dbReference>
<evidence type="ECO:0000259" key="7">
    <source>
        <dbReference type="Pfam" id="PF00892"/>
    </source>
</evidence>
<dbReference type="Proteomes" id="UP001169862">
    <property type="component" value="Unassembled WGS sequence"/>
</dbReference>
<dbReference type="PANTHER" id="PTHR32322:SF2">
    <property type="entry name" value="EAMA DOMAIN-CONTAINING PROTEIN"/>
    <property type="match status" value="1"/>
</dbReference>
<comment type="similarity">
    <text evidence="2">Belongs to the EamA transporter family.</text>
</comment>
<dbReference type="InterPro" id="IPR000620">
    <property type="entry name" value="EamA_dom"/>
</dbReference>
<name>A0AAW7XGA3_9GAMM</name>
<dbReference type="EMBL" id="JAUOPG010000003">
    <property type="protein sequence ID" value="MDO6453246.1"/>
    <property type="molecule type" value="Genomic_DNA"/>
</dbReference>
<evidence type="ECO:0000256" key="6">
    <source>
        <dbReference type="SAM" id="Phobius"/>
    </source>
</evidence>
<feature type="domain" description="EamA" evidence="7">
    <location>
        <begin position="154"/>
        <end position="286"/>
    </location>
</feature>
<evidence type="ECO:0000256" key="2">
    <source>
        <dbReference type="ARBA" id="ARBA00007362"/>
    </source>
</evidence>
<dbReference type="SUPFAM" id="SSF103481">
    <property type="entry name" value="Multidrug resistance efflux transporter EmrE"/>
    <property type="match status" value="2"/>
</dbReference>
<evidence type="ECO:0000256" key="1">
    <source>
        <dbReference type="ARBA" id="ARBA00004141"/>
    </source>
</evidence>
<dbReference type="InterPro" id="IPR050638">
    <property type="entry name" value="AA-Vitamin_Transporters"/>
</dbReference>
<feature type="transmembrane region" description="Helical" evidence="6">
    <location>
        <begin position="271"/>
        <end position="290"/>
    </location>
</feature>
<organism evidence="8 9">
    <name type="scientific">Neptunomonas phycophila</name>
    <dbReference type="NCBI Taxonomy" id="1572645"/>
    <lineage>
        <taxon>Bacteria</taxon>
        <taxon>Pseudomonadati</taxon>
        <taxon>Pseudomonadota</taxon>
        <taxon>Gammaproteobacteria</taxon>
        <taxon>Oceanospirillales</taxon>
        <taxon>Oceanospirillaceae</taxon>
        <taxon>Neptunomonas</taxon>
    </lineage>
</organism>
<comment type="subcellular location">
    <subcellularLocation>
        <location evidence="1">Membrane</location>
        <topology evidence="1">Multi-pass membrane protein</topology>
    </subcellularLocation>
</comment>
<keyword evidence="5 6" id="KW-0472">Membrane</keyword>
<feature type="transmembrane region" description="Helical" evidence="6">
    <location>
        <begin position="185"/>
        <end position="206"/>
    </location>
</feature>
<dbReference type="AlphaFoldDB" id="A0AAW7XGA3"/>
<feature type="transmembrane region" description="Helical" evidence="6">
    <location>
        <begin position="89"/>
        <end position="114"/>
    </location>
</feature>
<feature type="transmembrane region" description="Helical" evidence="6">
    <location>
        <begin position="152"/>
        <end position="173"/>
    </location>
</feature>
<accession>A0AAW7XGA3</accession>
<evidence type="ECO:0000313" key="9">
    <source>
        <dbReference type="Proteomes" id="UP001169862"/>
    </source>
</evidence>
<dbReference type="RefSeq" id="WP_303549418.1">
    <property type="nucleotide sequence ID" value="NZ_JAUOPG010000003.1"/>
</dbReference>
<keyword evidence="4 6" id="KW-1133">Transmembrane helix</keyword>
<comment type="caution">
    <text evidence="8">The sequence shown here is derived from an EMBL/GenBank/DDBJ whole genome shotgun (WGS) entry which is preliminary data.</text>
</comment>
<dbReference type="PANTHER" id="PTHR32322">
    <property type="entry name" value="INNER MEMBRANE TRANSPORTER"/>
    <property type="match status" value="1"/>
</dbReference>
<evidence type="ECO:0000256" key="4">
    <source>
        <dbReference type="ARBA" id="ARBA00022989"/>
    </source>
</evidence>
<feature type="transmembrane region" description="Helical" evidence="6">
    <location>
        <begin position="121"/>
        <end position="140"/>
    </location>
</feature>
<feature type="transmembrane region" description="Helical" evidence="6">
    <location>
        <begin position="61"/>
        <end position="83"/>
    </location>
</feature>